<dbReference type="Gene3D" id="3.10.100.10">
    <property type="entry name" value="Mannose-Binding Protein A, subunit A"/>
    <property type="match status" value="1"/>
</dbReference>
<sequence>MKVVLCLAMIVPSALADCPIGWPQFGDLCFSFNPEPVSWITAASFCHTLGARLVEITSKEKQDWIAQQMKAKPFFTEAWIGGSRRYSDWAWMADSKPIKSYTNWAPKKQDNKQGANKCLLVASRLGYKWTNVNCLAVKEFICEKRLPW</sequence>
<gene>
    <name evidence="3" type="ORF">CUNI_LOCUS13133</name>
</gene>
<dbReference type="InterPro" id="IPR050111">
    <property type="entry name" value="C-type_lectin/snaclec_domain"/>
</dbReference>
<accession>A0A8S3ZI83</accession>
<evidence type="ECO:0000313" key="3">
    <source>
        <dbReference type="EMBL" id="CAG5127575.1"/>
    </source>
</evidence>
<evidence type="ECO:0000259" key="2">
    <source>
        <dbReference type="PROSITE" id="PS50041"/>
    </source>
</evidence>
<feature type="signal peptide" evidence="1">
    <location>
        <begin position="1"/>
        <end position="16"/>
    </location>
</feature>
<protein>
    <recommendedName>
        <fullName evidence="2">C-type lectin domain-containing protein</fullName>
    </recommendedName>
</protein>
<organism evidence="3 4">
    <name type="scientific">Candidula unifasciata</name>
    <dbReference type="NCBI Taxonomy" id="100452"/>
    <lineage>
        <taxon>Eukaryota</taxon>
        <taxon>Metazoa</taxon>
        <taxon>Spiralia</taxon>
        <taxon>Lophotrochozoa</taxon>
        <taxon>Mollusca</taxon>
        <taxon>Gastropoda</taxon>
        <taxon>Heterobranchia</taxon>
        <taxon>Euthyneura</taxon>
        <taxon>Panpulmonata</taxon>
        <taxon>Eupulmonata</taxon>
        <taxon>Stylommatophora</taxon>
        <taxon>Helicina</taxon>
        <taxon>Helicoidea</taxon>
        <taxon>Geomitridae</taxon>
        <taxon>Candidula</taxon>
    </lineage>
</organism>
<dbReference type="InterPro" id="IPR016187">
    <property type="entry name" value="CTDL_fold"/>
</dbReference>
<dbReference type="Proteomes" id="UP000678393">
    <property type="component" value="Unassembled WGS sequence"/>
</dbReference>
<dbReference type="SUPFAM" id="SSF56436">
    <property type="entry name" value="C-type lectin-like"/>
    <property type="match status" value="1"/>
</dbReference>
<feature type="chain" id="PRO_5035851436" description="C-type lectin domain-containing protein" evidence="1">
    <location>
        <begin position="17"/>
        <end position="148"/>
    </location>
</feature>
<dbReference type="InterPro" id="IPR001304">
    <property type="entry name" value="C-type_lectin-like"/>
</dbReference>
<reference evidence="3" key="1">
    <citation type="submission" date="2021-04" db="EMBL/GenBank/DDBJ databases">
        <authorList>
            <consortium name="Molecular Ecology Group"/>
        </authorList>
    </citation>
    <scope>NUCLEOTIDE SEQUENCE</scope>
</reference>
<name>A0A8S3ZI83_9EUPU</name>
<comment type="caution">
    <text evidence="3">The sequence shown here is derived from an EMBL/GenBank/DDBJ whole genome shotgun (WGS) entry which is preliminary data.</text>
</comment>
<keyword evidence="1" id="KW-0732">Signal</keyword>
<dbReference type="OrthoDB" id="6110379at2759"/>
<proteinExistence type="predicted"/>
<evidence type="ECO:0000313" key="4">
    <source>
        <dbReference type="Proteomes" id="UP000678393"/>
    </source>
</evidence>
<dbReference type="EMBL" id="CAJHNH020002731">
    <property type="protein sequence ID" value="CAG5127575.1"/>
    <property type="molecule type" value="Genomic_DNA"/>
</dbReference>
<dbReference type="SMART" id="SM00034">
    <property type="entry name" value="CLECT"/>
    <property type="match status" value="1"/>
</dbReference>
<dbReference type="Pfam" id="PF00059">
    <property type="entry name" value="Lectin_C"/>
    <property type="match status" value="1"/>
</dbReference>
<dbReference type="CDD" id="cd00037">
    <property type="entry name" value="CLECT"/>
    <property type="match status" value="1"/>
</dbReference>
<dbReference type="AlphaFoldDB" id="A0A8S3ZI83"/>
<feature type="domain" description="C-type lectin" evidence="2">
    <location>
        <begin position="25"/>
        <end position="143"/>
    </location>
</feature>
<keyword evidence="4" id="KW-1185">Reference proteome</keyword>
<dbReference type="PANTHER" id="PTHR22803">
    <property type="entry name" value="MANNOSE, PHOSPHOLIPASE, LECTIN RECEPTOR RELATED"/>
    <property type="match status" value="1"/>
</dbReference>
<dbReference type="InterPro" id="IPR016186">
    <property type="entry name" value="C-type_lectin-like/link_sf"/>
</dbReference>
<evidence type="ECO:0000256" key="1">
    <source>
        <dbReference type="SAM" id="SignalP"/>
    </source>
</evidence>
<dbReference type="PROSITE" id="PS50041">
    <property type="entry name" value="C_TYPE_LECTIN_2"/>
    <property type="match status" value="1"/>
</dbReference>